<evidence type="ECO:0000256" key="1">
    <source>
        <dbReference type="ARBA" id="ARBA00008520"/>
    </source>
</evidence>
<dbReference type="SUPFAM" id="SSF53850">
    <property type="entry name" value="Periplasmic binding protein-like II"/>
    <property type="match status" value="1"/>
</dbReference>
<keyword evidence="2" id="KW-0813">Transport</keyword>
<reference evidence="3 4" key="1">
    <citation type="submission" date="2018-11" db="EMBL/GenBank/DDBJ databases">
        <title>Genomes From Bacteria Associated with the Canine Oral Cavity: a Test Case for Automated Genome-Based Taxonomic Assignment.</title>
        <authorList>
            <person name="Coil D.A."/>
            <person name="Jospin G."/>
            <person name="Darling A.E."/>
            <person name="Wallis C."/>
            <person name="Davis I.J."/>
            <person name="Harris S."/>
            <person name="Eisen J.A."/>
            <person name="Holcombe L.J."/>
            <person name="O'Flynn C."/>
        </authorList>
    </citation>
    <scope>NUCLEOTIDE SEQUENCE [LARGE SCALE GENOMIC DNA]</scope>
    <source>
        <strain evidence="3 4">OH887_COT-365</strain>
    </source>
</reference>
<evidence type="ECO:0000256" key="2">
    <source>
        <dbReference type="ARBA" id="ARBA00022448"/>
    </source>
</evidence>
<dbReference type="AlphaFoldDB" id="A0A3P1T5W2"/>
<gene>
    <name evidence="3" type="ORF">EII34_12450</name>
</gene>
<dbReference type="OrthoDB" id="8663148at2"/>
<dbReference type="EMBL" id="RQZG01000016">
    <property type="protein sequence ID" value="RRD03803.1"/>
    <property type="molecule type" value="Genomic_DNA"/>
</dbReference>
<dbReference type="PROSITE" id="PS51257">
    <property type="entry name" value="PROKAR_LIPOPROTEIN"/>
    <property type="match status" value="1"/>
</dbReference>
<dbReference type="Proteomes" id="UP000280819">
    <property type="component" value="Unassembled WGS sequence"/>
</dbReference>
<evidence type="ECO:0000313" key="4">
    <source>
        <dbReference type="Proteomes" id="UP000280819"/>
    </source>
</evidence>
<comment type="caution">
    <text evidence="3">The sequence shown here is derived from an EMBL/GenBank/DDBJ whole genome shotgun (WGS) entry which is preliminary data.</text>
</comment>
<name>A0A3P1T5W2_9ACTN</name>
<comment type="similarity">
    <text evidence="1">Belongs to the bacterial solute-binding protein 1 family.</text>
</comment>
<dbReference type="PANTHER" id="PTHR43649:SF29">
    <property type="entry name" value="OSMOPROTECTIVE COMPOUNDS-BINDING PROTEIN GGTB"/>
    <property type="match status" value="1"/>
</dbReference>
<dbReference type="Gene3D" id="3.40.190.10">
    <property type="entry name" value="Periplasmic binding protein-like II"/>
    <property type="match status" value="2"/>
</dbReference>
<sequence>MMSRLRWRGVLAATVVLTLTMSGCLQDPKRQTAGGSDGQGWVAGGGTTDGDKKVTIFGAFGGDEKAAFEASLEKFEAESGIDVEYANSDDFTTLIKTKIRSGDTPDIGLYPQPGGLLEAAAEQAIQPIDTYLDYDALDSTLVPGFLEAARYKGRVYGAPMRMAVKSIVWYPASYKELGLNQEPKTMQELAGISDQIKQGGTAPWCLGVESDAATGWPGTDWIEEIVLRMYGPDVYDQWTSHQIPFNDERIVKAFEEFGRIALTEGNVYGGSQGILATNFGTTMNPAFEEPSKCYFMRQGNFVASMLPKEVQDNLDTAVGTFAYPPYEGGYDGKPMLGGGDIAGLFNGDDPDAIEVMKFLTSDQFGAEWAKAGGWLSPHKTFDVSNYPNETTRRIAEMATSATVFRYDGSDLMPNAIGGGTFWTGMVDFLSGAKTAEQVTTDIENSWPR</sequence>
<accession>A0A3P1T5W2</accession>
<dbReference type="InterPro" id="IPR050490">
    <property type="entry name" value="Bact_solute-bd_prot1"/>
</dbReference>
<dbReference type="InterPro" id="IPR006059">
    <property type="entry name" value="SBP"/>
</dbReference>
<protein>
    <submittedName>
        <fullName evidence="3">Carbohydrate ABC transporter substrate-binding protein</fullName>
    </submittedName>
</protein>
<dbReference type="PANTHER" id="PTHR43649">
    <property type="entry name" value="ARABINOSE-BINDING PROTEIN-RELATED"/>
    <property type="match status" value="1"/>
</dbReference>
<evidence type="ECO:0000313" key="3">
    <source>
        <dbReference type="EMBL" id="RRD03803.1"/>
    </source>
</evidence>
<dbReference type="Pfam" id="PF01547">
    <property type="entry name" value="SBP_bac_1"/>
    <property type="match status" value="1"/>
</dbReference>
<organism evidence="3 4">
    <name type="scientific">Arachnia propionica</name>
    <dbReference type="NCBI Taxonomy" id="1750"/>
    <lineage>
        <taxon>Bacteria</taxon>
        <taxon>Bacillati</taxon>
        <taxon>Actinomycetota</taxon>
        <taxon>Actinomycetes</taxon>
        <taxon>Propionibacteriales</taxon>
        <taxon>Propionibacteriaceae</taxon>
        <taxon>Arachnia</taxon>
    </lineage>
</organism>
<proteinExistence type="inferred from homology"/>